<proteinExistence type="predicted"/>
<comment type="caution">
    <text evidence="1">The sequence shown here is derived from an EMBL/GenBank/DDBJ whole genome shotgun (WGS) entry which is preliminary data.</text>
</comment>
<gene>
    <name evidence="1" type="ORF">SAMN04487900_11082</name>
</gene>
<dbReference type="Proteomes" id="UP000199134">
    <property type="component" value="Unassembled WGS sequence"/>
</dbReference>
<accession>A0A1H0H210</accession>
<organism evidence="1 2">
    <name type="scientific">Prevotella communis</name>
    <dbReference type="NCBI Taxonomy" id="2913614"/>
    <lineage>
        <taxon>Bacteria</taxon>
        <taxon>Pseudomonadati</taxon>
        <taxon>Bacteroidota</taxon>
        <taxon>Bacteroidia</taxon>
        <taxon>Bacteroidales</taxon>
        <taxon>Prevotellaceae</taxon>
        <taxon>Prevotella</taxon>
    </lineage>
</organism>
<dbReference type="EMBL" id="FNIW01000010">
    <property type="protein sequence ID" value="SDO13163.1"/>
    <property type="molecule type" value="Genomic_DNA"/>
</dbReference>
<sequence length="95" mass="10888">MELYVLRNDELGGVCHCPTFENKDDAEYEAAFKCRRHSVIVIDESQMYEPCSPKKLTPDCMVCARCASTVEKRKAYVQSLGFDTIDAYLKARRND</sequence>
<reference evidence="2" key="1">
    <citation type="submission" date="2016-10" db="EMBL/GenBank/DDBJ databases">
        <authorList>
            <person name="de Groot N.N."/>
        </authorList>
    </citation>
    <scope>NUCLEOTIDE SEQUENCE [LARGE SCALE GENOMIC DNA]</scope>
    <source>
        <strain evidence="2">BP1-145</strain>
    </source>
</reference>
<evidence type="ECO:0000313" key="1">
    <source>
        <dbReference type="EMBL" id="SDO13163.1"/>
    </source>
</evidence>
<dbReference type="AlphaFoldDB" id="A0A1H0H210"/>
<evidence type="ECO:0000313" key="2">
    <source>
        <dbReference type="Proteomes" id="UP000199134"/>
    </source>
</evidence>
<protein>
    <submittedName>
        <fullName evidence="1">Uncharacterized protein</fullName>
    </submittedName>
</protein>
<name>A0A1H0H210_9BACT</name>
<dbReference type="RefSeq" id="WP_091853588.1">
    <property type="nucleotide sequence ID" value="NZ_FNIW01000010.1"/>
</dbReference>